<proteinExistence type="inferred from homology"/>
<feature type="domain" description="Big-1" evidence="3">
    <location>
        <begin position="180"/>
        <end position="272"/>
    </location>
</feature>
<keyword evidence="2" id="KW-0732">Signal</keyword>
<evidence type="ECO:0000259" key="4">
    <source>
        <dbReference type="PROSITE" id="PS51272"/>
    </source>
</evidence>
<dbReference type="InterPro" id="IPR015217">
    <property type="entry name" value="Invasin_dom_3"/>
</dbReference>
<reference evidence="5" key="1">
    <citation type="submission" date="2016-08" db="EMBL/GenBank/DDBJ databases">
        <title>Complete Genome Seqeunce of Paenibacillus sp. BIHB 4019 from tea rhizoplane.</title>
        <authorList>
            <person name="Thakur R."/>
            <person name="Swarnkar M.K."/>
            <person name="Gulati A."/>
        </authorList>
    </citation>
    <scope>NUCLEOTIDE SEQUENCE [LARGE SCALE GENOMIC DNA]</scope>
    <source>
        <strain evidence="5">BIHB4019</strain>
    </source>
</reference>
<dbReference type="Pfam" id="PF09134">
    <property type="entry name" value="Invasin_D3"/>
    <property type="match status" value="5"/>
</dbReference>
<feature type="domain" description="Big-1" evidence="3">
    <location>
        <begin position="580"/>
        <end position="672"/>
    </location>
</feature>
<dbReference type="InterPro" id="IPR051465">
    <property type="entry name" value="Cell_Envelope_Struct_Comp"/>
</dbReference>
<feature type="domain" description="SLH" evidence="4">
    <location>
        <begin position="1336"/>
        <end position="1395"/>
    </location>
</feature>
<evidence type="ECO:0000259" key="3">
    <source>
        <dbReference type="PROSITE" id="PS51127"/>
    </source>
</evidence>
<dbReference type="SMART" id="SM00634">
    <property type="entry name" value="BID_1"/>
    <property type="match status" value="6"/>
</dbReference>
<dbReference type="InterPro" id="IPR008964">
    <property type="entry name" value="Invasin/intimin_cell_adhesion"/>
</dbReference>
<dbReference type="PROSITE" id="PS51127">
    <property type="entry name" value="BIG1"/>
    <property type="match status" value="5"/>
</dbReference>
<dbReference type="EMBL" id="CP016808">
    <property type="protein sequence ID" value="ANY67777.1"/>
    <property type="molecule type" value="Genomic_DNA"/>
</dbReference>
<dbReference type="InterPro" id="IPR025883">
    <property type="entry name" value="Cadherin-like_domain"/>
</dbReference>
<comment type="similarity">
    <text evidence="1">Belongs to the intimin/invasin family.</text>
</comment>
<evidence type="ECO:0000256" key="2">
    <source>
        <dbReference type="SAM" id="SignalP"/>
    </source>
</evidence>
<dbReference type="Gene3D" id="2.60.40.10">
    <property type="entry name" value="Immunoglobulins"/>
    <property type="match status" value="6"/>
</dbReference>
<dbReference type="SUPFAM" id="SSF49373">
    <property type="entry name" value="Invasin/intimin cell-adhesion fragments"/>
    <property type="match status" value="6"/>
</dbReference>
<accession>A0A1B2DJ77</accession>
<feature type="domain" description="SLH" evidence="4">
    <location>
        <begin position="1266"/>
        <end position="1329"/>
    </location>
</feature>
<dbReference type="Pfam" id="PF02369">
    <property type="entry name" value="Big_1"/>
    <property type="match status" value="1"/>
</dbReference>
<name>A0A1B2DJ77_9BACL</name>
<feature type="domain" description="SLH" evidence="4">
    <location>
        <begin position="1206"/>
        <end position="1265"/>
    </location>
</feature>
<gene>
    <name evidence="5" type="ORF">BBD42_15855</name>
</gene>
<feature type="domain" description="Big-1" evidence="3">
    <location>
        <begin position="380"/>
        <end position="472"/>
    </location>
</feature>
<dbReference type="InterPro" id="IPR013783">
    <property type="entry name" value="Ig-like_fold"/>
</dbReference>
<feature type="domain" description="Big-1" evidence="3">
    <location>
        <begin position="280"/>
        <end position="372"/>
    </location>
</feature>
<evidence type="ECO:0008006" key="6">
    <source>
        <dbReference type="Google" id="ProtNLM"/>
    </source>
</evidence>
<sequence>MITWNWNKRWIALLLAAVLLMELSAVRPAQAAGAAVLDQESASYSGYVWTNADYPRYQTFTPAITGYLDAIELNITATNSPDLLIIKVYKDDDLTTPLASAQTSSIGTGWSSVDFSGTSAYLTRETMYRMVVSTENAGSSGIGWNISSTDSYTRGYSIVNGHDFTFRTYMIGDYSLSPALSTVSAGQSSLTADGASRTTVTVQMKDKQGTNLAAGGENVTISSTRGTVSMVTDNGDGTYTATLTSSTTAGTATVSVTVGSQSLTSTASVQFEAGAASAATSIVEVANASLTADGVSQTMVSIRLKDMYGNALTSGGGSVTALATAGSVSSLMDNGNGTYTATLTAPTRAGTGIIIATVQGQTITSQPSVEFVPGAASTATSTVEASPATLTADGASQSTVSITLKDAYGNALTSGGATVTVSATTGTVGAVTDNGDGTYTATLTAPTTVGTATVSATVGGQSITATASVQFVPGAASTATSTVEAADASLTANGASQTTISVKLKNAHGNALTSGGSAVAVSTTAGTVGAVTDNGDGTYTAMLTASTTARNAIVSASVGGQVIAATASVSFLPGAPSVLTSRILVSDGTLTADGASQTTIRVRLSDAQENSLTTGGATVAIAATLGTVSAVTDNGDGTYTATLTAPTALGNAIVSATVNGQTLQTTEEIEFVVGEMSPAQSTVTASEAVVRADGGSVLISVKLMDDFNHPLEGQTMRLQARGGHSIIAQPAAVTGADGIASFTVSNTTAEDVTYFAQEEASGVELDQTAEVSFVYDQSPTIALQADPSAATFGTVTVHATAAAFGEFNRIASIKWAEGSRSVSYFATAGEVMTSQFTVQANGVYTVYALDASGNAAVATIDIQNIVPLSSNANLSGWELEGAGGAVSFRFDPAIANYTVQAGHSTAGLKMKLTLLDAYSKVYVNGTQVASGVQTGEYSLAAGNNTFEVQVEAQDGTIKKYELNVIRAVPPAPNTGGASSTPAASADTPVVIQINEKDIEGAAFLKLGTDKTKTIYAHLDAAILSKVLGSATASEKQNISISIAAEADVVEVQLSADAAQALIKAAAVVTLKTIYGEHRLPIAELAKQQPEWSAAAKVRITIGLEKGSAAASLQKAAETGGLQLIGSPVYFKVETIGTSGISRVSSFSRYVENVVYLPANAAITATTAALWDEKLGLRPVPTSFIAKDGRKLAVIHSLTGGAFVLVTHTSALTDIKNHWAAAEIETMYSRMIVNGQAGNQFKPDSAITRAEVAALLARALGLPSAGSRTDFHDVSDANWYSSAVAAVQTYGIMDGYKDGTFRPNEEVSRQEAIVMAVRALKLAGAESDSAGAAEVDLSAYGDHSKIGSWAEEAMQIAILKGLVKGYGNELQPQKPLTRAEMTVLIYRMLMQAGLIQ</sequence>
<feature type="signal peptide" evidence="2">
    <location>
        <begin position="1"/>
        <end position="31"/>
    </location>
</feature>
<dbReference type="InterPro" id="IPR003344">
    <property type="entry name" value="Big_1_dom"/>
</dbReference>
<evidence type="ECO:0000256" key="1">
    <source>
        <dbReference type="ARBA" id="ARBA00010116"/>
    </source>
</evidence>
<dbReference type="PROSITE" id="PS51272">
    <property type="entry name" value="SLH"/>
    <property type="match status" value="3"/>
</dbReference>
<protein>
    <recommendedName>
        <fullName evidence="6">Attaching and effacing protein</fullName>
    </recommendedName>
</protein>
<feature type="chain" id="PRO_5008534910" description="Attaching and effacing protein" evidence="2">
    <location>
        <begin position="32"/>
        <end position="1395"/>
    </location>
</feature>
<evidence type="ECO:0000313" key="5">
    <source>
        <dbReference type="EMBL" id="ANY67777.1"/>
    </source>
</evidence>
<dbReference type="RefSeq" id="WP_099518958.1">
    <property type="nucleotide sequence ID" value="NZ_CP016808.1"/>
</dbReference>
<feature type="domain" description="Big-1" evidence="3">
    <location>
        <begin position="480"/>
        <end position="572"/>
    </location>
</feature>
<dbReference type="Pfam" id="PF12733">
    <property type="entry name" value="Cadherin-like"/>
    <property type="match status" value="1"/>
</dbReference>
<dbReference type="Pfam" id="PF00395">
    <property type="entry name" value="SLH"/>
    <property type="match status" value="3"/>
</dbReference>
<dbReference type="PANTHER" id="PTHR43308">
    <property type="entry name" value="OUTER MEMBRANE PROTEIN ALPHA-RELATED"/>
    <property type="match status" value="1"/>
</dbReference>
<dbReference type="InterPro" id="IPR001119">
    <property type="entry name" value="SLH_dom"/>
</dbReference>
<dbReference type="PANTHER" id="PTHR43308:SF5">
    <property type="entry name" value="S-LAYER PROTEIN _ PEPTIDOGLYCAN ENDO-BETA-N-ACETYLGLUCOSAMINIDASE"/>
    <property type="match status" value="1"/>
</dbReference>
<organism evidence="5">
    <name type="scientific">Paenibacillus sp. BIHB 4019</name>
    <dbReference type="NCBI Taxonomy" id="1870819"/>
    <lineage>
        <taxon>Bacteria</taxon>
        <taxon>Bacillati</taxon>
        <taxon>Bacillota</taxon>
        <taxon>Bacilli</taxon>
        <taxon>Bacillales</taxon>
        <taxon>Paenibacillaceae</taxon>
        <taxon>Paenibacillus</taxon>
    </lineage>
</organism>